<name>A0A517NVD5_9BACT</name>
<dbReference type="GO" id="GO:0003677">
    <property type="term" value="F:DNA binding"/>
    <property type="evidence" value="ECO:0007669"/>
    <property type="project" value="UniProtKB-KW"/>
</dbReference>
<accession>A0A517NVD5</accession>
<dbReference type="SMART" id="SM00421">
    <property type="entry name" value="HTH_LUXR"/>
    <property type="match status" value="1"/>
</dbReference>
<keyword evidence="2" id="KW-0597">Phosphoprotein</keyword>
<dbReference type="PROSITE" id="PS50043">
    <property type="entry name" value="HTH_LUXR_2"/>
    <property type="match status" value="1"/>
</dbReference>
<dbReference type="GO" id="GO:0006355">
    <property type="term" value="P:regulation of DNA-templated transcription"/>
    <property type="evidence" value="ECO:0007669"/>
    <property type="project" value="InterPro"/>
</dbReference>
<dbReference type="SMART" id="SM00448">
    <property type="entry name" value="REC"/>
    <property type="match status" value="1"/>
</dbReference>
<feature type="domain" description="Response regulatory" evidence="4">
    <location>
        <begin position="17"/>
        <end position="131"/>
    </location>
</feature>
<dbReference type="InterPro" id="IPR011006">
    <property type="entry name" value="CheY-like_superfamily"/>
</dbReference>
<dbReference type="RefSeq" id="WP_145418832.1">
    <property type="nucleotide sequence ID" value="NZ_CP036526.1"/>
</dbReference>
<organism evidence="5 6">
    <name type="scientific">Stieleria marina</name>
    <dbReference type="NCBI Taxonomy" id="1930275"/>
    <lineage>
        <taxon>Bacteria</taxon>
        <taxon>Pseudomonadati</taxon>
        <taxon>Planctomycetota</taxon>
        <taxon>Planctomycetia</taxon>
        <taxon>Pirellulales</taxon>
        <taxon>Pirellulaceae</taxon>
        <taxon>Stieleria</taxon>
    </lineage>
</organism>
<dbReference type="Proteomes" id="UP000319817">
    <property type="component" value="Chromosome"/>
</dbReference>
<dbReference type="Pfam" id="PF00196">
    <property type="entry name" value="GerE"/>
    <property type="match status" value="1"/>
</dbReference>
<dbReference type="InterPro" id="IPR039420">
    <property type="entry name" value="WalR-like"/>
</dbReference>
<dbReference type="PROSITE" id="PS00622">
    <property type="entry name" value="HTH_LUXR_1"/>
    <property type="match status" value="1"/>
</dbReference>
<sequence length="229" mass="25057" precursor="true">MNTLEAQTGPTDASESVVYVVDDDPLVLSAITESLRLHGYAPRGFAKPSELLARVSPSELGCVVSDLRMPTMDGVQLQRELKILGSDLSLIVLTAYATVPVAVRLMKDGAVSLLEKPFDMGELAVEVGKAIRRSQQVGVERKRVNDARKRMAKLTSEELAVLDCAAQGKPNKMIGQELSLSSRTVDRRRHSALSKLAVESVSEFVAVRARAEYPSQMLPDERESSEYDI</sequence>
<keyword evidence="1" id="KW-0238">DNA-binding</keyword>
<protein>
    <submittedName>
        <fullName evidence="5">Response regulator protein TodT</fullName>
    </submittedName>
</protein>
<evidence type="ECO:0000313" key="6">
    <source>
        <dbReference type="Proteomes" id="UP000319817"/>
    </source>
</evidence>
<dbReference type="Gene3D" id="1.10.10.10">
    <property type="entry name" value="Winged helix-like DNA-binding domain superfamily/Winged helix DNA-binding domain"/>
    <property type="match status" value="1"/>
</dbReference>
<evidence type="ECO:0000256" key="2">
    <source>
        <dbReference type="PROSITE-ProRule" id="PRU00169"/>
    </source>
</evidence>
<reference evidence="5 6" key="1">
    <citation type="submission" date="2019-02" db="EMBL/GenBank/DDBJ databases">
        <title>Deep-cultivation of Planctomycetes and their phenomic and genomic characterization uncovers novel biology.</title>
        <authorList>
            <person name="Wiegand S."/>
            <person name="Jogler M."/>
            <person name="Boedeker C."/>
            <person name="Pinto D."/>
            <person name="Vollmers J."/>
            <person name="Rivas-Marin E."/>
            <person name="Kohn T."/>
            <person name="Peeters S.H."/>
            <person name="Heuer A."/>
            <person name="Rast P."/>
            <person name="Oberbeckmann S."/>
            <person name="Bunk B."/>
            <person name="Jeske O."/>
            <person name="Meyerdierks A."/>
            <person name="Storesund J.E."/>
            <person name="Kallscheuer N."/>
            <person name="Luecker S."/>
            <person name="Lage O.M."/>
            <person name="Pohl T."/>
            <person name="Merkel B.J."/>
            <person name="Hornburger P."/>
            <person name="Mueller R.-W."/>
            <person name="Bruemmer F."/>
            <person name="Labrenz M."/>
            <person name="Spormann A.M."/>
            <person name="Op den Camp H."/>
            <person name="Overmann J."/>
            <person name="Amann R."/>
            <person name="Jetten M.S.M."/>
            <person name="Mascher T."/>
            <person name="Medema M.H."/>
            <person name="Devos D.P."/>
            <person name="Kaster A.-K."/>
            <person name="Ovreas L."/>
            <person name="Rohde M."/>
            <person name="Galperin M.Y."/>
            <person name="Jogler C."/>
        </authorList>
    </citation>
    <scope>NUCLEOTIDE SEQUENCE [LARGE SCALE GENOMIC DNA]</scope>
    <source>
        <strain evidence="5 6">K23_9</strain>
    </source>
</reference>
<gene>
    <name evidence="5" type="primary">todT_1</name>
    <name evidence="5" type="ORF">K239x_30670</name>
</gene>
<evidence type="ECO:0000256" key="1">
    <source>
        <dbReference type="ARBA" id="ARBA00023125"/>
    </source>
</evidence>
<dbReference type="CDD" id="cd06170">
    <property type="entry name" value="LuxR_C_like"/>
    <property type="match status" value="1"/>
</dbReference>
<dbReference type="InterPro" id="IPR000792">
    <property type="entry name" value="Tscrpt_reg_LuxR_C"/>
</dbReference>
<feature type="modified residue" description="4-aspartylphosphate" evidence="2">
    <location>
        <position position="66"/>
    </location>
</feature>
<dbReference type="EMBL" id="CP036526">
    <property type="protein sequence ID" value="QDT11073.1"/>
    <property type="molecule type" value="Genomic_DNA"/>
</dbReference>
<feature type="domain" description="HTH luxR-type" evidence="3">
    <location>
        <begin position="147"/>
        <end position="212"/>
    </location>
</feature>
<dbReference type="Gene3D" id="3.40.50.2300">
    <property type="match status" value="1"/>
</dbReference>
<dbReference type="OrthoDB" id="271936at2"/>
<dbReference type="SUPFAM" id="SSF52172">
    <property type="entry name" value="CheY-like"/>
    <property type="match status" value="1"/>
</dbReference>
<dbReference type="GO" id="GO:0000160">
    <property type="term" value="P:phosphorelay signal transduction system"/>
    <property type="evidence" value="ECO:0007669"/>
    <property type="project" value="InterPro"/>
</dbReference>
<dbReference type="PANTHER" id="PTHR43214:SF44">
    <property type="entry name" value="TWO-COMPONENT RESPONSE REGULATOR"/>
    <property type="match status" value="1"/>
</dbReference>
<dbReference type="InterPro" id="IPR001789">
    <property type="entry name" value="Sig_transdc_resp-reg_receiver"/>
</dbReference>
<dbReference type="InterPro" id="IPR016032">
    <property type="entry name" value="Sig_transdc_resp-reg_C-effctor"/>
</dbReference>
<dbReference type="Pfam" id="PF00072">
    <property type="entry name" value="Response_reg"/>
    <property type="match status" value="1"/>
</dbReference>
<dbReference type="InterPro" id="IPR036388">
    <property type="entry name" value="WH-like_DNA-bd_sf"/>
</dbReference>
<dbReference type="AlphaFoldDB" id="A0A517NVD5"/>
<proteinExistence type="predicted"/>
<evidence type="ECO:0000259" key="3">
    <source>
        <dbReference type="PROSITE" id="PS50043"/>
    </source>
</evidence>
<dbReference type="PANTHER" id="PTHR43214">
    <property type="entry name" value="TWO-COMPONENT RESPONSE REGULATOR"/>
    <property type="match status" value="1"/>
</dbReference>
<evidence type="ECO:0000313" key="5">
    <source>
        <dbReference type="EMBL" id="QDT11073.1"/>
    </source>
</evidence>
<evidence type="ECO:0000259" key="4">
    <source>
        <dbReference type="PROSITE" id="PS50110"/>
    </source>
</evidence>
<dbReference type="PROSITE" id="PS50110">
    <property type="entry name" value="RESPONSE_REGULATORY"/>
    <property type="match status" value="1"/>
</dbReference>
<dbReference type="SUPFAM" id="SSF46894">
    <property type="entry name" value="C-terminal effector domain of the bipartite response regulators"/>
    <property type="match status" value="1"/>
</dbReference>
<keyword evidence="6" id="KW-1185">Reference proteome</keyword>
<dbReference type="PRINTS" id="PR00038">
    <property type="entry name" value="HTHLUXR"/>
</dbReference>